<dbReference type="PANTHER" id="PTHR35807">
    <property type="entry name" value="TRANSCRIPTIONAL REGULATOR REDD-RELATED"/>
    <property type="match status" value="1"/>
</dbReference>
<name>A0ABZ2QEH5_9ACTN</name>
<feature type="compositionally biased region" description="Low complexity" evidence="2">
    <location>
        <begin position="717"/>
        <end position="735"/>
    </location>
</feature>
<dbReference type="InterPro" id="IPR036388">
    <property type="entry name" value="WH-like_DNA-bd_sf"/>
</dbReference>
<dbReference type="Gene3D" id="1.10.10.10">
    <property type="entry name" value="Winged helix-like DNA-binding domain superfamily/Winged helix DNA-binding domain"/>
    <property type="match status" value="1"/>
</dbReference>
<evidence type="ECO:0000313" key="4">
    <source>
        <dbReference type="EMBL" id="WXK74825.1"/>
    </source>
</evidence>
<dbReference type="InterPro" id="IPR011990">
    <property type="entry name" value="TPR-like_helical_dom_sf"/>
</dbReference>
<dbReference type="SMART" id="SM01043">
    <property type="entry name" value="BTAD"/>
    <property type="match status" value="1"/>
</dbReference>
<dbReference type="Gene3D" id="1.25.40.10">
    <property type="entry name" value="Tetratricopeptide repeat domain"/>
    <property type="match status" value="2"/>
</dbReference>
<protein>
    <submittedName>
        <fullName evidence="4">BTAD domain-containing putative transcriptional regulator</fullName>
    </submittedName>
</protein>
<dbReference type="InterPro" id="IPR051677">
    <property type="entry name" value="AfsR-DnrI-RedD_regulator"/>
</dbReference>
<gene>
    <name evidence="4" type="ORF">WAB15_01920</name>
</gene>
<dbReference type="RefSeq" id="WP_407285044.1">
    <property type="nucleotide sequence ID" value="NZ_CP147982.1"/>
</dbReference>
<reference evidence="4 5" key="1">
    <citation type="submission" date="2024-03" db="EMBL/GenBank/DDBJ databases">
        <title>The complete genome of Streptomyces sirii sp.nov.</title>
        <authorList>
            <person name="Zakalyukina Y.V."/>
            <person name="Belik A.R."/>
            <person name="Biryukov M.V."/>
            <person name="Baturina O.A."/>
            <person name="Kabilov M.R."/>
        </authorList>
    </citation>
    <scope>NUCLEOTIDE SEQUENCE [LARGE SCALE GENOMIC DNA]</scope>
    <source>
        <strain evidence="4 5">BP-8</strain>
    </source>
</reference>
<dbReference type="Pfam" id="PF03704">
    <property type="entry name" value="BTAD"/>
    <property type="match status" value="1"/>
</dbReference>
<dbReference type="InterPro" id="IPR019734">
    <property type="entry name" value="TPR_rpt"/>
</dbReference>
<dbReference type="SMART" id="SM00028">
    <property type="entry name" value="TPR"/>
    <property type="match status" value="2"/>
</dbReference>
<evidence type="ECO:0000313" key="5">
    <source>
        <dbReference type="Proteomes" id="UP001626628"/>
    </source>
</evidence>
<dbReference type="InterPro" id="IPR005158">
    <property type="entry name" value="BTAD"/>
</dbReference>
<sequence>MTITPTEESGHATGGIGEDWTAAPGLLRRAASWTDPMEPALGQRLGMTYQLLGEPARALEIHRRTALAGAGAPDEITSLAWAAAAHCARGRLRPARALGQLALRALRHCCDPRAQAVTHTTAATIAALEGHGLLAKHHADRAGEAARSSGDAMLHLFVHTSLAAERLEHGACQDVCDTLGTALRALGGGHDGVDVPLVLLARCRRGAAHLALGELDRAITDFTDALDGYQRLGESLESGQLGAAALVGLGEAHRERGDLGPARAAYQEAVVRTEHSGDAQLLASALTGLALTRCTDAPGTAAVLARRAADGCVGPQRIRALLAGGWIALADNRPETAAEAARQAAGEPAAQISRTACAEILELEAMCLADGQARQRLLDDAEALWATAQRPLAVARVAVARARLRPAPERGPVRTLREATLRLRQFGVSPAAAEAAGLLNRVMADREPCVSVRVLGGFRVIRDGVPVSADEWQSKKARDLLKVLVARRGLPTSREVLIDTLWPDEDPARCANRLSVALSTVRLVLDPGRRMPQDHFITADKHVVGLARLRVDVQEFLAAARHAIAGAQRTGSGAFASLAAAEELYRGDVLEGEPYAPWAAGLREEAQAVYLELLTQLAAAAAESDDHHSEAHYRLRLLERDPYDEDAHLGLVSLLTATGRHGEARRRYLVYATAMNEIEVPPAAFPSALRGTVAGRGSGGDARQFGTYESPGERRSNAPTASRRRSSSPLPHALSEVFSRRSADSAYSTGPRSLTTPSPTLPDLD</sequence>
<keyword evidence="5" id="KW-1185">Reference proteome</keyword>
<dbReference type="Proteomes" id="UP001626628">
    <property type="component" value="Chromosome"/>
</dbReference>
<accession>A0ABZ2QEH5</accession>
<evidence type="ECO:0000256" key="2">
    <source>
        <dbReference type="SAM" id="MobiDB-lite"/>
    </source>
</evidence>
<dbReference type="InterPro" id="IPR016032">
    <property type="entry name" value="Sig_transdc_resp-reg_C-effctor"/>
</dbReference>
<feature type="region of interest" description="Disordered" evidence="2">
    <location>
        <begin position="695"/>
        <end position="765"/>
    </location>
</feature>
<feature type="region of interest" description="Disordered" evidence="2">
    <location>
        <begin position="1"/>
        <end position="20"/>
    </location>
</feature>
<keyword evidence="1" id="KW-0902">Two-component regulatory system</keyword>
<evidence type="ECO:0000256" key="1">
    <source>
        <dbReference type="ARBA" id="ARBA00023012"/>
    </source>
</evidence>
<feature type="domain" description="Bacterial transcriptional activator" evidence="3">
    <location>
        <begin position="551"/>
        <end position="689"/>
    </location>
</feature>
<dbReference type="SUPFAM" id="SSF46894">
    <property type="entry name" value="C-terminal effector domain of the bipartite response regulators"/>
    <property type="match status" value="1"/>
</dbReference>
<evidence type="ECO:0000259" key="3">
    <source>
        <dbReference type="SMART" id="SM01043"/>
    </source>
</evidence>
<dbReference type="SUPFAM" id="SSF48452">
    <property type="entry name" value="TPR-like"/>
    <property type="match status" value="2"/>
</dbReference>
<feature type="compositionally biased region" description="Low complexity" evidence="2">
    <location>
        <begin position="753"/>
        <end position="765"/>
    </location>
</feature>
<proteinExistence type="predicted"/>
<organism evidence="4 5">
    <name type="scientific">Streptomyces sirii</name>
    <dbReference type="NCBI Taxonomy" id="3127701"/>
    <lineage>
        <taxon>Bacteria</taxon>
        <taxon>Bacillati</taxon>
        <taxon>Actinomycetota</taxon>
        <taxon>Actinomycetes</taxon>
        <taxon>Kitasatosporales</taxon>
        <taxon>Streptomycetaceae</taxon>
        <taxon>Streptomyces</taxon>
    </lineage>
</organism>
<dbReference type="EMBL" id="CP147982">
    <property type="protein sequence ID" value="WXK74825.1"/>
    <property type="molecule type" value="Genomic_DNA"/>
</dbReference>